<feature type="non-terminal residue" evidence="1">
    <location>
        <position position="80"/>
    </location>
</feature>
<sequence>MYKCALYPPGTPFDTVTMKNGIEQVSHTQPGSVVDTTVFPGLFRYATNIEEFSYNRFLAREAAPPEGILPELLTLAVVET</sequence>
<dbReference type="HOGENOM" id="CLU_2596621_0_0_1"/>
<keyword evidence="2" id="KW-1185">Reference proteome</keyword>
<evidence type="ECO:0000313" key="2">
    <source>
        <dbReference type="Proteomes" id="UP000054321"/>
    </source>
</evidence>
<protein>
    <submittedName>
        <fullName evidence="1">Uncharacterized protein</fullName>
    </submittedName>
</protein>
<evidence type="ECO:0000313" key="1">
    <source>
        <dbReference type="EMBL" id="KIM96887.1"/>
    </source>
</evidence>
<reference evidence="2" key="2">
    <citation type="submission" date="2015-01" db="EMBL/GenBank/DDBJ databases">
        <title>Evolutionary Origins and Diversification of the Mycorrhizal Mutualists.</title>
        <authorList>
            <consortium name="DOE Joint Genome Institute"/>
            <consortium name="Mycorrhizal Genomics Consortium"/>
            <person name="Kohler A."/>
            <person name="Kuo A."/>
            <person name="Nagy L.G."/>
            <person name="Floudas D."/>
            <person name="Copeland A."/>
            <person name="Barry K.W."/>
            <person name="Cichocki N."/>
            <person name="Veneault-Fourrey C."/>
            <person name="LaButti K."/>
            <person name="Lindquist E.A."/>
            <person name="Lipzen A."/>
            <person name="Lundell T."/>
            <person name="Morin E."/>
            <person name="Murat C."/>
            <person name="Riley R."/>
            <person name="Ohm R."/>
            <person name="Sun H."/>
            <person name="Tunlid A."/>
            <person name="Henrissat B."/>
            <person name="Grigoriev I.V."/>
            <person name="Hibbett D.S."/>
            <person name="Martin F."/>
        </authorList>
    </citation>
    <scope>NUCLEOTIDE SEQUENCE [LARGE SCALE GENOMIC DNA]</scope>
    <source>
        <strain evidence="2">Zn</strain>
    </source>
</reference>
<accession>A0A0C3D4R0</accession>
<proteinExistence type="predicted"/>
<organism evidence="1 2">
    <name type="scientific">Oidiodendron maius (strain Zn)</name>
    <dbReference type="NCBI Taxonomy" id="913774"/>
    <lineage>
        <taxon>Eukaryota</taxon>
        <taxon>Fungi</taxon>
        <taxon>Dikarya</taxon>
        <taxon>Ascomycota</taxon>
        <taxon>Pezizomycotina</taxon>
        <taxon>Leotiomycetes</taxon>
        <taxon>Leotiomycetes incertae sedis</taxon>
        <taxon>Myxotrichaceae</taxon>
        <taxon>Oidiodendron</taxon>
    </lineage>
</organism>
<gene>
    <name evidence="1" type="ORF">OIDMADRAFT_20677</name>
</gene>
<reference evidence="1 2" key="1">
    <citation type="submission" date="2014-04" db="EMBL/GenBank/DDBJ databases">
        <authorList>
            <consortium name="DOE Joint Genome Institute"/>
            <person name="Kuo A."/>
            <person name="Martino E."/>
            <person name="Perotto S."/>
            <person name="Kohler A."/>
            <person name="Nagy L.G."/>
            <person name="Floudas D."/>
            <person name="Copeland A."/>
            <person name="Barry K.W."/>
            <person name="Cichocki N."/>
            <person name="Veneault-Fourrey C."/>
            <person name="LaButti K."/>
            <person name="Lindquist E.A."/>
            <person name="Lipzen A."/>
            <person name="Lundell T."/>
            <person name="Morin E."/>
            <person name="Murat C."/>
            <person name="Sun H."/>
            <person name="Tunlid A."/>
            <person name="Henrissat B."/>
            <person name="Grigoriev I.V."/>
            <person name="Hibbett D.S."/>
            <person name="Martin F."/>
            <person name="Nordberg H.P."/>
            <person name="Cantor M.N."/>
            <person name="Hua S.X."/>
        </authorList>
    </citation>
    <scope>NUCLEOTIDE SEQUENCE [LARGE SCALE GENOMIC DNA]</scope>
    <source>
        <strain evidence="1 2">Zn</strain>
    </source>
</reference>
<dbReference type="Proteomes" id="UP000054321">
    <property type="component" value="Unassembled WGS sequence"/>
</dbReference>
<dbReference type="InParanoid" id="A0A0C3D4R0"/>
<dbReference type="EMBL" id="KN832883">
    <property type="protein sequence ID" value="KIM96887.1"/>
    <property type="molecule type" value="Genomic_DNA"/>
</dbReference>
<name>A0A0C3D4R0_OIDMZ</name>
<dbReference type="AlphaFoldDB" id="A0A0C3D4R0"/>